<evidence type="ECO:0000256" key="4">
    <source>
        <dbReference type="SAM" id="Phobius"/>
    </source>
</evidence>
<dbReference type="Proteomes" id="UP000095285">
    <property type="component" value="Unassembled WGS sequence"/>
</dbReference>
<dbReference type="SUPFAM" id="SSF53474">
    <property type="entry name" value="alpha/beta-Hydrolases"/>
    <property type="match status" value="1"/>
</dbReference>
<dbReference type="STRING" id="7209.A0A1I7W2Q2"/>
<evidence type="ECO:0000256" key="5">
    <source>
        <dbReference type="SAM" id="SignalP"/>
    </source>
</evidence>
<evidence type="ECO:0000256" key="2">
    <source>
        <dbReference type="ARBA" id="ARBA00010515"/>
    </source>
</evidence>
<dbReference type="PROSITE" id="PS00941">
    <property type="entry name" value="CARBOXYLESTERASE_B_2"/>
    <property type="match status" value="1"/>
</dbReference>
<dbReference type="PANTHER" id="PTHR43903">
    <property type="entry name" value="NEUROLIGIN"/>
    <property type="match status" value="1"/>
</dbReference>
<organism evidence="7 8">
    <name type="scientific">Loa loa</name>
    <name type="common">Eye worm</name>
    <name type="synonym">Filaria loa</name>
    <dbReference type="NCBI Taxonomy" id="7209"/>
    <lineage>
        <taxon>Eukaryota</taxon>
        <taxon>Metazoa</taxon>
        <taxon>Ecdysozoa</taxon>
        <taxon>Nematoda</taxon>
        <taxon>Chromadorea</taxon>
        <taxon>Rhabditida</taxon>
        <taxon>Spirurina</taxon>
        <taxon>Spiruromorpha</taxon>
        <taxon>Filarioidea</taxon>
        <taxon>Onchocercidae</taxon>
        <taxon>Loa</taxon>
    </lineage>
</organism>
<comment type="similarity">
    <text evidence="1">Belongs to the type-B carboxylesterase/lipase family.</text>
</comment>
<feature type="transmembrane region" description="Helical" evidence="4">
    <location>
        <begin position="737"/>
        <end position="761"/>
    </location>
</feature>
<name>A0A1I7W2Q2_LOALO</name>
<proteinExistence type="inferred from homology"/>
<feature type="domain" description="Carboxylesterase type B" evidence="6">
    <location>
        <begin position="106"/>
        <end position="699"/>
    </location>
</feature>
<dbReference type="eggNOG" id="KOG1516">
    <property type="taxonomic scope" value="Eukaryota"/>
</dbReference>
<dbReference type="InterPro" id="IPR002168">
    <property type="entry name" value="Lipase_GDXG_HIS_AS"/>
</dbReference>
<reference evidence="7" key="1">
    <citation type="submission" date="2012-04" db="EMBL/GenBank/DDBJ databases">
        <title>The Genome Sequence of Loa loa.</title>
        <authorList>
            <consortium name="The Broad Institute Genome Sequencing Platform"/>
            <consortium name="Broad Institute Genome Sequencing Center for Infectious Disease"/>
            <person name="Nutman T.B."/>
            <person name="Fink D.L."/>
            <person name="Russ C."/>
            <person name="Young S."/>
            <person name="Zeng Q."/>
            <person name="Gargeya S."/>
            <person name="Alvarado L."/>
            <person name="Berlin A."/>
            <person name="Chapman S.B."/>
            <person name="Chen Z."/>
            <person name="Freedman E."/>
            <person name="Gellesch M."/>
            <person name="Goldberg J."/>
            <person name="Griggs A."/>
            <person name="Gujja S."/>
            <person name="Heilman E.R."/>
            <person name="Heiman D."/>
            <person name="Howarth C."/>
            <person name="Mehta T."/>
            <person name="Neiman D."/>
            <person name="Pearson M."/>
            <person name="Roberts A."/>
            <person name="Saif S."/>
            <person name="Shea T."/>
            <person name="Shenoy N."/>
            <person name="Sisk P."/>
            <person name="Stolte C."/>
            <person name="Sykes S."/>
            <person name="White J."/>
            <person name="Yandava C."/>
            <person name="Haas B."/>
            <person name="Henn M.R."/>
            <person name="Nusbaum C."/>
            <person name="Birren B."/>
        </authorList>
    </citation>
    <scope>NUCLEOTIDE SEQUENCE [LARGE SCALE GENOMIC DNA]</scope>
</reference>
<sequence length="779" mass="87943">MLHKLLLAIIPLLFIENICEPTGDRVHECYSCPGSSPNCDDTCDGRYCYKAEFIADGYTTVKRGCLNDTDGGIQVGLCEETPSNLPGSDLRAIERMCVCTTDKSKSRSVWVEQGLLLGKIYKLADNYVQIFRGIPYAEAPIGQLRFKRPVKRARWHQEYAALDYGAPCLQFMEFHKNDKFAGSNMQNESEDCLFLNVFTPYDPEEESKLHPVIVWIHGGSFLAGSGDTGIDMEVITKHFTSNGVALITLNYRLGLLGFMNYKNNDHIEGNFGIWDLVMALEWIQTNVKQLNGDPTKVTVMGESAGAAAASVLAVSPKTKGLLHRAIMLSGSSTAGWAIHRFGQPAWSVNNIVSYINCQKELDKQKIQPLLKASGLPIISEECNMQEQIPECLGNSEGMNSIELVECFRNELNLSSFSFRYALATELGVSKMIVDDELIPQSGAELISNNARVPIIIGVAQHEWAHKKAQDYGLNEFKNISIEDCNSNIRKIINEHYHTGCAKKLHDSTLELIANASFLRYIDTPENNRTLIRVVYGLQDLEADIQFVAPAQREIDAYVMNGIPVYAYSFNYFPKSAIYEEEQKKYSIFGQETLKVKRKELQIRRNGQPRAFHGLDHAYIFTNGYSSNLHIEPFSRRDQQMAKMLSAMITNFAKYGKPTPVEWNGFKWIPFTNESAQYAILDLPPRKAIGSLHWPATNFWNKEMALFEKLSLREKSVQTLSEELTADERLQLAAYRRAWWALWLLVGMIALVIWVSIICIVVTRCHSPRAKPYNNIVVNS</sequence>
<dbReference type="Gene3D" id="3.40.50.1820">
    <property type="entry name" value="alpha/beta hydrolase"/>
    <property type="match status" value="1"/>
</dbReference>
<keyword evidence="4" id="KW-0472">Membrane</keyword>
<dbReference type="InterPro" id="IPR019819">
    <property type="entry name" value="Carboxylesterase_B_CS"/>
</dbReference>
<comment type="similarity">
    <text evidence="2">Belongs to the 'GDXG' lipolytic enzyme family.</text>
</comment>
<keyword evidence="3 5" id="KW-0732">Signal</keyword>
<evidence type="ECO:0000313" key="7">
    <source>
        <dbReference type="Proteomes" id="UP000095285"/>
    </source>
</evidence>
<evidence type="ECO:0000259" key="6">
    <source>
        <dbReference type="Pfam" id="PF00135"/>
    </source>
</evidence>
<keyword evidence="4" id="KW-0812">Transmembrane</keyword>
<reference evidence="8" key="2">
    <citation type="submission" date="2016-11" db="UniProtKB">
        <authorList>
            <consortium name="WormBaseParasite"/>
        </authorList>
    </citation>
    <scope>IDENTIFICATION</scope>
</reference>
<dbReference type="InterPro" id="IPR029058">
    <property type="entry name" value="AB_hydrolase_fold"/>
</dbReference>
<evidence type="ECO:0000256" key="3">
    <source>
        <dbReference type="ARBA" id="ARBA00022729"/>
    </source>
</evidence>
<feature type="chain" id="PRO_5009310403" evidence="5">
    <location>
        <begin position="22"/>
        <end position="779"/>
    </location>
</feature>
<evidence type="ECO:0000313" key="8">
    <source>
        <dbReference type="WBParaSite" id="EN70_9003"/>
    </source>
</evidence>
<protein>
    <submittedName>
        <fullName evidence="8">COesterase domain-containing protein</fullName>
    </submittedName>
</protein>
<dbReference type="AlphaFoldDB" id="A0A1I7W2Q2"/>
<dbReference type="InterPro" id="IPR002018">
    <property type="entry name" value="CarbesteraseB"/>
</dbReference>
<evidence type="ECO:0000256" key="1">
    <source>
        <dbReference type="ARBA" id="ARBA00005964"/>
    </source>
</evidence>
<dbReference type="Pfam" id="PF00135">
    <property type="entry name" value="COesterase"/>
    <property type="match status" value="1"/>
</dbReference>
<feature type="signal peptide" evidence="5">
    <location>
        <begin position="1"/>
        <end position="21"/>
    </location>
</feature>
<keyword evidence="7" id="KW-1185">Reference proteome</keyword>
<dbReference type="InterPro" id="IPR051093">
    <property type="entry name" value="Neuroligin/BSAL"/>
</dbReference>
<dbReference type="GO" id="GO:0016787">
    <property type="term" value="F:hydrolase activity"/>
    <property type="evidence" value="ECO:0007669"/>
    <property type="project" value="InterPro"/>
</dbReference>
<keyword evidence="4" id="KW-1133">Transmembrane helix</keyword>
<dbReference type="WBParaSite" id="EN70_9003">
    <property type="protein sequence ID" value="EN70_9003"/>
    <property type="gene ID" value="EN70_9003"/>
</dbReference>
<accession>A0A1I7W2Q2</accession>
<dbReference type="PROSITE" id="PS01173">
    <property type="entry name" value="LIPASE_GDXG_HIS"/>
    <property type="match status" value="1"/>
</dbReference>